<dbReference type="SUPFAM" id="SSF47729">
    <property type="entry name" value="IHF-like DNA-binding proteins"/>
    <property type="match status" value="1"/>
</dbReference>
<comment type="caution">
    <text evidence="5">The sequence shown here is derived from an EMBL/GenBank/DDBJ whole genome shotgun (WGS) entry which is preliminary data.</text>
</comment>
<evidence type="ECO:0000313" key="6">
    <source>
        <dbReference type="Proteomes" id="UP000284543"/>
    </source>
</evidence>
<comment type="similarity">
    <text evidence="1 4">Belongs to the bacterial histone-like protein family.</text>
</comment>
<keyword evidence="3 5" id="KW-0238">DNA-binding</keyword>
<evidence type="ECO:0000256" key="1">
    <source>
        <dbReference type="ARBA" id="ARBA00010529"/>
    </source>
</evidence>
<evidence type="ECO:0000256" key="4">
    <source>
        <dbReference type="RuleBase" id="RU003939"/>
    </source>
</evidence>
<dbReference type="Proteomes" id="UP000284543">
    <property type="component" value="Unassembled WGS sequence"/>
</dbReference>
<gene>
    <name evidence="5" type="ORF">DWW02_25725</name>
</gene>
<organism evidence="5 6">
    <name type="scientific">Enterocloster bolteae</name>
    <dbReference type="NCBI Taxonomy" id="208479"/>
    <lineage>
        <taxon>Bacteria</taxon>
        <taxon>Bacillati</taxon>
        <taxon>Bacillota</taxon>
        <taxon>Clostridia</taxon>
        <taxon>Lachnospirales</taxon>
        <taxon>Lachnospiraceae</taxon>
        <taxon>Enterocloster</taxon>
    </lineage>
</organism>
<keyword evidence="2" id="KW-0226">DNA condensation</keyword>
<evidence type="ECO:0000256" key="3">
    <source>
        <dbReference type="ARBA" id="ARBA00023125"/>
    </source>
</evidence>
<dbReference type="GO" id="GO:0030527">
    <property type="term" value="F:structural constituent of chromatin"/>
    <property type="evidence" value="ECO:0007669"/>
    <property type="project" value="InterPro"/>
</dbReference>
<accession>A0A412YW80</accession>
<dbReference type="SMART" id="SM00411">
    <property type="entry name" value="BHL"/>
    <property type="match status" value="1"/>
</dbReference>
<name>A0A412YW80_9FIRM</name>
<reference evidence="5 6" key="1">
    <citation type="submission" date="2018-08" db="EMBL/GenBank/DDBJ databases">
        <title>A genome reference for cultivated species of the human gut microbiota.</title>
        <authorList>
            <person name="Zou Y."/>
            <person name="Xue W."/>
            <person name="Luo G."/>
        </authorList>
    </citation>
    <scope>NUCLEOTIDE SEQUENCE [LARGE SCALE GENOMIC DNA]</scope>
    <source>
        <strain evidence="5 6">AF14-18</strain>
    </source>
</reference>
<dbReference type="Pfam" id="PF00216">
    <property type="entry name" value="Bac_DNA_binding"/>
    <property type="match status" value="1"/>
</dbReference>
<dbReference type="AlphaFoldDB" id="A0A412YW80"/>
<dbReference type="RefSeq" id="WP_118019524.1">
    <property type="nucleotide sequence ID" value="NZ_JAQEBA010000011.1"/>
</dbReference>
<dbReference type="PANTHER" id="PTHR33175">
    <property type="entry name" value="DNA-BINDING PROTEIN HU"/>
    <property type="match status" value="1"/>
</dbReference>
<sequence>MIKKKLAIQIAQRIGNGREETTKLLDVLCEVLGDILDAGVFVHLTGLGRLTVREYPAQKGFDPRTRGFINMAAKKSPVFKANKSLKGKSNEAGA</sequence>
<dbReference type="InterPro" id="IPR010992">
    <property type="entry name" value="IHF-like_DNA-bd_dom_sf"/>
</dbReference>
<dbReference type="PANTHER" id="PTHR33175:SF3">
    <property type="entry name" value="DNA-BINDING PROTEIN HU-BETA"/>
    <property type="match status" value="1"/>
</dbReference>
<dbReference type="Gene3D" id="4.10.520.10">
    <property type="entry name" value="IHF-like DNA-binding proteins"/>
    <property type="match status" value="1"/>
</dbReference>
<dbReference type="GO" id="GO:0003677">
    <property type="term" value="F:DNA binding"/>
    <property type="evidence" value="ECO:0007669"/>
    <property type="project" value="UniProtKB-KW"/>
</dbReference>
<dbReference type="GO" id="GO:0030261">
    <property type="term" value="P:chromosome condensation"/>
    <property type="evidence" value="ECO:0007669"/>
    <property type="project" value="UniProtKB-KW"/>
</dbReference>
<evidence type="ECO:0000313" key="5">
    <source>
        <dbReference type="EMBL" id="RGV71877.1"/>
    </source>
</evidence>
<protein>
    <submittedName>
        <fullName evidence="5">HU family DNA-binding protein</fullName>
    </submittedName>
</protein>
<dbReference type="EMBL" id="QRZM01000017">
    <property type="protein sequence ID" value="RGV71877.1"/>
    <property type="molecule type" value="Genomic_DNA"/>
</dbReference>
<proteinExistence type="inferred from homology"/>
<evidence type="ECO:0000256" key="2">
    <source>
        <dbReference type="ARBA" id="ARBA00023067"/>
    </source>
</evidence>
<dbReference type="InterPro" id="IPR000119">
    <property type="entry name" value="Hist_DNA-bd"/>
</dbReference>